<organism evidence="2 3">
    <name type="scientific">Bacteroides fragilis</name>
    <dbReference type="NCBI Taxonomy" id="817"/>
    <lineage>
        <taxon>Bacteria</taxon>
        <taxon>Pseudomonadati</taxon>
        <taxon>Bacteroidota</taxon>
        <taxon>Bacteroidia</taxon>
        <taxon>Bacteroidales</taxon>
        <taxon>Bacteroidaceae</taxon>
        <taxon>Bacteroides</taxon>
    </lineage>
</organism>
<evidence type="ECO:0000313" key="2">
    <source>
        <dbReference type="EMBL" id="OCR28967.1"/>
    </source>
</evidence>
<sequence>MNLKYYIILPVVWVCFCFPSGAFGQYIKKETVNGKDYAVIYSEGLAGAAQWNLGFKMMRNGATIRHQVTRGNGGNLIVNDRIPMRFIVAPTDVAGVTWMQAEGASDGNGDLNANFTPATTGCRNYGNTADGEGRKWRVPTQRELQLMWLFREPVGIIYPAAQMENVSSKIYWAATEEDAANAWYFDFKRGVPQCSWQLKTTSSNVRCVSDY</sequence>
<dbReference type="RefSeq" id="WP_032580325.1">
    <property type="nucleotide sequence ID" value="NZ_CP139161.1"/>
</dbReference>
<evidence type="ECO:0000259" key="1">
    <source>
        <dbReference type="Pfam" id="PF07603"/>
    </source>
</evidence>
<protein>
    <recommendedName>
        <fullName evidence="1">Lcl C-terminal domain-containing protein</fullName>
    </recommendedName>
</protein>
<dbReference type="Pfam" id="PF07603">
    <property type="entry name" value="Lcl_C"/>
    <property type="match status" value="1"/>
</dbReference>
<reference evidence="2 3" key="1">
    <citation type="journal article" date="2016" name="PLoS ONE">
        <title>Genomic Diversity of Enterotoxigenic Strains of Bacteroides fragilis.</title>
        <authorList>
            <person name="Pierce J.V."/>
            <person name="Bernstein H.D."/>
        </authorList>
    </citation>
    <scope>NUCLEOTIDE SEQUENCE [LARGE SCALE GENOMIC DNA]</scope>
    <source>
        <strain evidence="2 3">20793-3</strain>
    </source>
</reference>
<dbReference type="InterPro" id="IPR011460">
    <property type="entry name" value="Lcl_C"/>
</dbReference>
<evidence type="ECO:0000313" key="3">
    <source>
        <dbReference type="Proteomes" id="UP000093197"/>
    </source>
</evidence>
<gene>
    <name evidence="2" type="ORF">AC094_35140</name>
</gene>
<name>A0A853PR94_BACFG</name>
<feature type="domain" description="Lcl C-terminal" evidence="1">
    <location>
        <begin position="94"/>
        <end position="208"/>
    </location>
</feature>
<dbReference type="Proteomes" id="UP000093197">
    <property type="component" value="Unassembled WGS sequence"/>
</dbReference>
<comment type="caution">
    <text evidence="2">The sequence shown here is derived from an EMBL/GenBank/DDBJ whole genome shotgun (WGS) entry which is preliminary data.</text>
</comment>
<dbReference type="EMBL" id="LIDT01000036">
    <property type="protein sequence ID" value="OCR28967.1"/>
    <property type="molecule type" value="Genomic_DNA"/>
</dbReference>
<proteinExistence type="predicted"/>
<dbReference type="AlphaFoldDB" id="A0A853PR94"/>
<accession>A0A853PR94</accession>